<evidence type="ECO:0000256" key="1">
    <source>
        <dbReference type="SAM" id="MobiDB-lite"/>
    </source>
</evidence>
<proteinExistence type="predicted"/>
<organism evidence="2">
    <name type="scientific">Prunus dulcis</name>
    <name type="common">Almond</name>
    <name type="synonym">Amygdalus dulcis</name>
    <dbReference type="NCBI Taxonomy" id="3755"/>
    <lineage>
        <taxon>Eukaryota</taxon>
        <taxon>Viridiplantae</taxon>
        <taxon>Streptophyta</taxon>
        <taxon>Embryophyta</taxon>
        <taxon>Tracheophyta</taxon>
        <taxon>Spermatophyta</taxon>
        <taxon>Magnoliopsida</taxon>
        <taxon>eudicotyledons</taxon>
        <taxon>Gunneridae</taxon>
        <taxon>Pentapetalae</taxon>
        <taxon>rosids</taxon>
        <taxon>fabids</taxon>
        <taxon>Rosales</taxon>
        <taxon>Rosaceae</taxon>
        <taxon>Amygdaloideae</taxon>
        <taxon>Amygdaleae</taxon>
        <taxon>Prunus</taxon>
    </lineage>
</organism>
<feature type="region of interest" description="Disordered" evidence="1">
    <location>
        <begin position="141"/>
        <end position="162"/>
    </location>
</feature>
<feature type="compositionally biased region" description="Polar residues" evidence="1">
    <location>
        <begin position="141"/>
        <end position="159"/>
    </location>
</feature>
<name>A0A4Y1RNI6_PRUDU</name>
<reference evidence="2" key="1">
    <citation type="journal article" date="2019" name="Science">
        <title>Mutation of a bHLH transcription factor allowed almond domestication.</title>
        <authorList>
            <person name="Sanchez-Perez R."/>
            <person name="Pavan S."/>
            <person name="Mazzeo R."/>
            <person name="Moldovan C."/>
            <person name="Aiese Cigliano R."/>
            <person name="Del Cueto J."/>
            <person name="Ricciardi F."/>
            <person name="Lotti C."/>
            <person name="Ricciardi L."/>
            <person name="Dicenta F."/>
            <person name="Lopez-Marques R.L."/>
            <person name="Lindberg Moller B."/>
        </authorList>
    </citation>
    <scope>NUCLEOTIDE SEQUENCE</scope>
</reference>
<dbReference type="AlphaFoldDB" id="A0A4Y1RNI6"/>
<sequence length="204" mass="23628">MKLYSDHVYAAGGTLSGSSSVGLLCYKHYPMYLPRFRTWIRTLEILGNVGTRGILDGMGGSYHTMPSTIPLDDTSRRKPSADANLQAQVERLRYSFTKLLEKYEHLHCRNVELEHDYHVLKQNWERTHTQDAQQDLTQNVGHTQPNQPVHFSHSASAQSRLRKGKVHLHPKLTQSQLFCIPPLKNRPHEPVRIYKDYRDRISDR</sequence>
<dbReference type="EMBL" id="AP019302">
    <property type="protein sequence ID" value="BBH05779.1"/>
    <property type="molecule type" value="Genomic_DNA"/>
</dbReference>
<accession>A0A4Y1RNI6</accession>
<protein>
    <submittedName>
        <fullName evidence="2">Disease resistance protein TIR-NBS-LRR class family</fullName>
    </submittedName>
</protein>
<evidence type="ECO:0000313" key="2">
    <source>
        <dbReference type="EMBL" id="BBH05779.1"/>
    </source>
</evidence>
<gene>
    <name evidence="2" type="ORF">Prudu_017267</name>
</gene>